<reference evidence="1 2" key="1">
    <citation type="submission" date="2019-07" db="EMBL/GenBank/DDBJ databases">
        <title>Shewanella sp. YLB-06 whole genomic sequence.</title>
        <authorList>
            <person name="Yu L."/>
        </authorList>
    </citation>
    <scope>NUCLEOTIDE SEQUENCE [LARGE SCALE GENOMIC DNA]</scope>
    <source>
        <strain evidence="1 2">YLB-06</strain>
    </source>
</reference>
<proteinExistence type="predicted"/>
<dbReference type="RefSeq" id="WP_144045627.1">
    <property type="nucleotide sequence ID" value="NZ_CP041614.1"/>
</dbReference>
<protein>
    <submittedName>
        <fullName evidence="1">Uncharacterized protein</fullName>
    </submittedName>
</protein>
<dbReference type="EMBL" id="CP041614">
    <property type="protein sequence ID" value="QDO83248.1"/>
    <property type="molecule type" value="Genomic_DNA"/>
</dbReference>
<dbReference type="Proteomes" id="UP000315947">
    <property type="component" value="Chromosome"/>
</dbReference>
<accession>A0ABX5WZT6</accession>
<gene>
    <name evidence="1" type="ORF">FM037_08410</name>
</gene>
<sequence>MCSTPKTSLAAKMPETPFRSFMASMTLAQRKRFAEVANRAQERRDSTEHYRQGLSSQHKSVTSLSLWEKLKQLCAQTVNLMG</sequence>
<organism evidence="1 2">
    <name type="scientific">Shewanella psychropiezotolerans</name>
    <dbReference type="NCBI Taxonomy" id="2593655"/>
    <lineage>
        <taxon>Bacteria</taxon>
        <taxon>Pseudomonadati</taxon>
        <taxon>Pseudomonadota</taxon>
        <taxon>Gammaproteobacteria</taxon>
        <taxon>Alteromonadales</taxon>
        <taxon>Shewanellaceae</taxon>
        <taxon>Shewanella</taxon>
    </lineage>
</organism>
<name>A0ABX5WZT6_9GAMM</name>
<evidence type="ECO:0000313" key="2">
    <source>
        <dbReference type="Proteomes" id="UP000315947"/>
    </source>
</evidence>
<evidence type="ECO:0000313" key="1">
    <source>
        <dbReference type="EMBL" id="QDO83248.1"/>
    </source>
</evidence>
<keyword evidence="2" id="KW-1185">Reference proteome</keyword>